<feature type="transmembrane region" description="Helical" evidence="1">
    <location>
        <begin position="782"/>
        <end position="799"/>
    </location>
</feature>
<protein>
    <submittedName>
        <fullName evidence="3">Kelch repeat-containing protein</fullName>
    </submittedName>
</protein>
<dbReference type="InterPro" id="IPR037293">
    <property type="entry name" value="Gal_Oxidase_central_sf"/>
</dbReference>
<dbReference type="Gene3D" id="2.130.10.80">
    <property type="entry name" value="Galactose oxidase/kelch, beta-propeller"/>
    <property type="match status" value="3"/>
</dbReference>
<keyword evidence="1" id="KW-1133">Transmembrane helix</keyword>
<dbReference type="PANTHER" id="PTHR46407:SF3">
    <property type="entry name" value="OS02G0208700 PROTEIN"/>
    <property type="match status" value="1"/>
</dbReference>
<sequence length="941" mass="99864">MAGWRWLGLAALLLVQAALADAMDDPVVLGRLRPAGGYVKAPSGHSVTVLEGGSVLLAGQAVLVEPGPPDTLPERLARLRDRASPDGTATRPSAVQLWDAAQHRWDAVEAPPDCKASLRSLHSATQLPGQRVLVGGGLCDLPAQPAATHAELALFDAATRSWSPAGRLTDARLLHSATALSDGAVIFVGGLVDPAVMRMGGWPVQRSVERWRDGNTQALPPLQQARAAHTATLLGDGSVLVVGGFDAAARPLALVERWLPQAQRWEAAAPLATGRHGHSATRLPDGRVLVAGGVDAEGQPLRSTELFDPASGRWSAGPLLPSGLRQHAATLLKDGAVLLAGGVWTTATRPVPWAWLWRPDLPGWRVAGHVAGDRRHAAAAPVHLHPLADGGALAFLDSEVLRLERLPDGPPALKPGEAEAPVWQQPPVLAALQGGQVLAVGRTPGMRGKGQIARIWERTTGRWLAAPDLPATDLLGAGAQQLPSGRVLLVAATADHQLVCWTWRRGERDWSACGGVPLLQSALSPMPLALLPDGRLLALPSTVQAVVFDEATHRWADWRVRRGQARMLAGAPVVPEGPFAEILDPDGGPAQRIDALMTRAEAMRLRGTGGLVGLWDARQQRWGVVMERSALGDPMGWLPDGCALSATPLAVFDPRTASVNFPVDAGIGNATADPWLLFDDGLVVSVDTRSVAADPGATWRVAQASCAGLQVLDAVQPYFSSSAPRPPQRSAGTVLPAAAAQPAASAAGPDRFNGKAKQLVGAAALALVLVGAGWFRAGRRGALQAALVLMVVGGLWWWSSGRAADARWRKQCDEEIAACLDTQTGLLHPAPGGSTSRIPCDFVGVWNWTNGLDSRRMEMRPDGRFVMAASAKDRNTYRGHWAVQRFGQDDKLVWRTAQAITDWDVNAIKLREPAHFELVERNGDITRFDRLDTPATEGCTP</sequence>
<evidence type="ECO:0000313" key="4">
    <source>
        <dbReference type="Proteomes" id="UP001606210"/>
    </source>
</evidence>
<keyword evidence="1" id="KW-0472">Membrane</keyword>
<feature type="transmembrane region" description="Helical" evidence="1">
    <location>
        <begin position="759"/>
        <end position="775"/>
    </location>
</feature>
<dbReference type="EMBL" id="JBIGHV010000002">
    <property type="protein sequence ID" value="MFG6429150.1"/>
    <property type="molecule type" value="Genomic_DNA"/>
</dbReference>
<feature type="chain" id="PRO_5046834561" evidence="2">
    <location>
        <begin position="21"/>
        <end position="941"/>
    </location>
</feature>
<keyword evidence="2" id="KW-0732">Signal</keyword>
<evidence type="ECO:0000256" key="1">
    <source>
        <dbReference type="SAM" id="Phobius"/>
    </source>
</evidence>
<comment type="caution">
    <text evidence="3">The sequence shown here is derived from an EMBL/GenBank/DDBJ whole genome shotgun (WGS) entry which is preliminary data.</text>
</comment>
<dbReference type="SMART" id="SM00612">
    <property type="entry name" value="Kelch"/>
    <property type="match status" value="4"/>
</dbReference>
<keyword evidence="1" id="KW-0812">Transmembrane</keyword>
<gene>
    <name evidence="3" type="ORF">ACG00Y_04465</name>
</gene>
<dbReference type="InterPro" id="IPR044595">
    <property type="entry name" value="KMD1-4"/>
</dbReference>
<dbReference type="PANTHER" id="PTHR46407">
    <property type="entry name" value="OS02G0208700 PROTEIN"/>
    <property type="match status" value="1"/>
</dbReference>
<dbReference type="Pfam" id="PF01344">
    <property type="entry name" value="Kelch_1"/>
    <property type="match status" value="1"/>
</dbReference>
<evidence type="ECO:0000256" key="2">
    <source>
        <dbReference type="SAM" id="SignalP"/>
    </source>
</evidence>
<proteinExistence type="predicted"/>
<evidence type="ECO:0000313" key="3">
    <source>
        <dbReference type="EMBL" id="MFG6429150.1"/>
    </source>
</evidence>
<dbReference type="InterPro" id="IPR011047">
    <property type="entry name" value="Quinoprotein_ADH-like_sf"/>
</dbReference>
<dbReference type="Proteomes" id="UP001606210">
    <property type="component" value="Unassembled WGS sequence"/>
</dbReference>
<organism evidence="3 4">
    <name type="scientific">Pelomonas parva</name>
    <dbReference type="NCBI Taxonomy" id="3299032"/>
    <lineage>
        <taxon>Bacteria</taxon>
        <taxon>Pseudomonadati</taxon>
        <taxon>Pseudomonadota</taxon>
        <taxon>Betaproteobacteria</taxon>
        <taxon>Burkholderiales</taxon>
        <taxon>Sphaerotilaceae</taxon>
        <taxon>Roseateles</taxon>
    </lineage>
</organism>
<dbReference type="InterPro" id="IPR015915">
    <property type="entry name" value="Kelch-typ_b-propeller"/>
</dbReference>
<dbReference type="SUPFAM" id="SSF117281">
    <property type="entry name" value="Kelch motif"/>
    <property type="match status" value="1"/>
</dbReference>
<name>A0ABW7F0B5_9BURK</name>
<accession>A0ABW7F0B5</accession>
<feature type="signal peptide" evidence="2">
    <location>
        <begin position="1"/>
        <end position="20"/>
    </location>
</feature>
<keyword evidence="4" id="KW-1185">Reference proteome</keyword>
<dbReference type="SUPFAM" id="SSF50998">
    <property type="entry name" value="Quinoprotein alcohol dehydrogenase-like"/>
    <property type="match status" value="1"/>
</dbReference>
<dbReference type="InterPro" id="IPR006652">
    <property type="entry name" value="Kelch_1"/>
</dbReference>
<dbReference type="RefSeq" id="WP_394476375.1">
    <property type="nucleotide sequence ID" value="NZ_JBIGHV010000002.1"/>
</dbReference>
<reference evidence="3 4" key="1">
    <citation type="submission" date="2024-08" db="EMBL/GenBank/DDBJ databases">
        <authorList>
            <person name="Lu H."/>
        </authorList>
    </citation>
    <scope>NUCLEOTIDE SEQUENCE [LARGE SCALE GENOMIC DNA]</scope>
    <source>
        <strain evidence="3 4">LYH14W</strain>
    </source>
</reference>